<feature type="region of interest" description="Disordered" evidence="1">
    <location>
        <begin position="17"/>
        <end position="67"/>
    </location>
</feature>
<name>A0AAN8N8P2_9TELE</name>
<protein>
    <submittedName>
        <fullName evidence="2">Uncharacterized protein</fullName>
    </submittedName>
</protein>
<evidence type="ECO:0000256" key="1">
    <source>
        <dbReference type="SAM" id="MobiDB-lite"/>
    </source>
</evidence>
<evidence type="ECO:0000313" key="3">
    <source>
        <dbReference type="Proteomes" id="UP001356427"/>
    </source>
</evidence>
<reference evidence="2 3" key="1">
    <citation type="submission" date="2021-04" db="EMBL/GenBank/DDBJ databases">
        <authorList>
            <person name="De Guttry C."/>
            <person name="Zahm M."/>
            <person name="Klopp C."/>
            <person name="Cabau C."/>
            <person name="Louis A."/>
            <person name="Berthelot C."/>
            <person name="Parey E."/>
            <person name="Roest Crollius H."/>
            <person name="Montfort J."/>
            <person name="Robinson-Rechavi M."/>
            <person name="Bucao C."/>
            <person name="Bouchez O."/>
            <person name="Gislard M."/>
            <person name="Lluch J."/>
            <person name="Milhes M."/>
            <person name="Lampietro C."/>
            <person name="Lopez Roques C."/>
            <person name="Donnadieu C."/>
            <person name="Braasch I."/>
            <person name="Desvignes T."/>
            <person name="Postlethwait J."/>
            <person name="Bobe J."/>
            <person name="Wedekind C."/>
            <person name="Guiguen Y."/>
        </authorList>
    </citation>
    <scope>NUCLEOTIDE SEQUENCE [LARGE SCALE GENOMIC DNA]</scope>
    <source>
        <strain evidence="2">Cs_M1</strain>
        <tissue evidence="2">Blood</tissue>
    </source>
</reference>
<evidence type="ECO:0000313" key="2">
    <source>
        <dbReference type="EMBL" id="KAK6322651.1"/>
    </source>
</evidence>
<keyword evidence="3" id="KW-1185">Reference proteome</keyword>
<proteinExistence type="predicted"/>
<sequence length="112" mass="13684">MRVVIFRLNREFLKMEPKNKPFSPKGDKKFIHNGKGSETKKPKWDEFKQQKKELKQNRQQTEKKESYQIVSRAKQEWEMVRRKDCDKEKRIKLMKELQELVKGKIKTMIWSS</sequence>
<dbReference type="InterPro" id="IPR040059">
    <property type="entry name" value="PUM3"/>
</dbReference>
<dbReference type="GO" id="GO:0003729">
    <property type="term" value="F:mRNA binding"/>
    <property type="evidence" value="ECO:0007669"/>
    <property type="project" value="TreeGrafter"/>
</dbReference>
<dbReference type="EMBL" id="JAGTTL010000005">
    <property type="protein sequence ID" value="KAK6322651.1"/>
    <property type="molecule type" value="Genomic_DNA"/>
</dbReference>
<organism evidence="2 3">
    <name type="scientific">Coregonus suidteri</name>
    <dbReference type="NCBI Taxonomy" id="861788"/>
    <lineage>
        <taxon>Eukaryota</taxon>
        <taxon>Metazoa</taxon>
        <taxon>Chordata</taxon>
        <taxon>Craniata</taxon>
        <taxon>Vertebrata</taxon>
        <taxon>Euteleostomi</taxon>
        <taxon>Actinopterygii</taxon>
        <taxon>Neopterygii</taxon>
        <taxon>Teleostei</taxon>
        <taxon>Protacanthopterygii</taxon>
        <taxon>Salmoniformes</taxon>
        <taxon>Salmonidae</taxon>
        <taxon>Coregoninae</taxon>
        <taxon>Coregonus</taxon>
    </lineage>
</organism>
<dbReference type="GO" id="GO:0005730">
    <property type="term" value="C:nucleolus"/>
    <property type="evidence" value="ECO:0007669"/>
    <property type="project" value="TreeGrafter"/>
</dbReference>
<gene>
    <name evidence="2" type="ORF">J4Q44_G00074430</name>
</gene>
<dbReference type="PANTHER" id="PTHR13389">
    <property type="entry name" value="PUMILIO HOMOLOG 3"/>
    <property type="match status" value="1"/>
</dbReference>
<accession>A0AAN8N8P2</accession>
<dbReference type="Proteomes" id="UP001356427">
    <property type="component" value="Unassembled WGS sequence"/>
</dbReference>
<dbReference type="AlphaFoldDB" id="A0AAN8N8P2"/>
<dbReference type="GO" id="GO:0006417">
    <property type="term" value="P:regulation of translation"/>
    <property type="evidence" value="ECO:0007669"/>
    <property type="project" value="TreeGrafter"/>
</dbReference>
<comment type="caution">
    <text evidence="2">The sequence shown here is derived from an EMBL/GenBank/DDBJ whole genome shotgun (WGS) entry which is preliminary data.</text>
</comment>
<feature type="compositionally biased region" description="Basic and acidic residues" evidence="1">
    <location>
        <begin position="17"/>
        <end position="66"/>
    </location>
</feature>
<dbReference type="PANTHER" id="PTHR13389:SF0">
    <property type="entry name" value="PUMILIO HOMOLOG 3"/>
    <property type="match status" value="1"/>
</dbReference>